<dbReference type="AlphaFoldDB" id="A0A9P8IH24"/>
<evidence type="ECO:0000313" key="3">
    <source>
        <dbReference type="EMBL" id="KAH0553437.1"/>
    </source>
</evidence>
<accession>A0A9P8IH24</accession>
<organism evidence="3 4">
    <name type="scientific">Trichoglossum hirsutum</name>
    <dbReference type="NCBI Taxonomy" id="265104"/>
    <lineage>
        <taxon>Eukaryota</taxon>
        <taxon>Fungi</taxon>
        <taxon>Dikarya</taxon>
        <taxon>Ascomycota</taxon>
        <taxon>Pezizomycotina</taxon>
        <taxon>Geoglossomycetes</taxon>
        <taxon>Geoglossales</taxon>
        <taxon>Geoglossaceae</taxon>
        <taxon>Trichoglossum</taxon>
    </lineage>
</organism>
<dbReference type="EMBL" id="JAGHQM010001475">
    <property type="protein sequence ID" value="KAH0553437.1"/>
    <property type="molecule type" value="Genomic_DNA"/>
</dbReference>
<evidence type="ECO:0000256" key="1">
    <source>
        <dbReference type="SAM" id="MobiDB-lite"/>
    </source>
</evidence>
<evidence type="ECO:0000259" key="2">
    <source>
        <dbReference type="Pfam" id="PF08242"/>
    </source>
</evidence>
<feature type="domain" description="Methyltransferase type 12" evidence="2">
    <location>
        <begin position="62"/>
        <end position="181"/>
    </location>
</feature>
<sequence length="317" mass="34971">MDSQHLSHSDSYAYSSEEWPEFYDLWVESMFGAGPAEDASVFRSALEKHIAGCNSDCLVNVVDIGTGTGRVIKDLCQQPVGGLEKVRFWGLDIAQAMLDRAKTTFDALEAARHLEPESGSTSRPLPTWIAAPAADFASSLPNLVGNVDLIIFAAGGITHLTADDEAEKFLEQVHQMLRPRGEAIISVLHEMIPEKNPNLAVEQEQRGSELPSSDTADDAEKIPSRDHPGITYIKSPSVTRWSPNGVRTDSFSLKTIKDAKENHHLEQEVLKEKAMAWSMRVFDEKIWGDAVSGAGLQIKEVREGEIQRWYALVPSST</sequence>
<dbReference type="InterPro" id="IPR029063">
    <property type="entry name" value="SAM-dependent_MTases_sf"/>
</dbReference>
<feature type="compositionally biased region" description="Basic and acidic residues" evidence="1">
    <location>
        <begin position="218"/>
        <end position="228"/>
    </location>
</feature>
<reference evidence="3" key="1">
    <citation type="submission" date="2021-03" db="EMBL/GenBank/DDBJ databases">
        <title>Comparative genomics and phylogenomic investigation of the class Geoglossomycetes provide insights into ecological specialization and systematics.</title>
        <authorList>
            <person name="Melie T."/>
            <person name="Pirro S."/>
            <person name="Miller A.N."/>
            <person name="Quandt A."/>
        </authorList>
    </citation>
    <scope>NUCLEOTIDE SEQUENCE</scope>
    <source>
        <strain evidence="3">CAQ_001_2017</strain>
    </source>
</reference>
<protein>
    <recommendedName>
        <fullName evidence="2">Methyltransferase type 12 domain-containing protein</fullName>
    </recommendedName>
</protein>
<keyword evidence="4" id="KW-1185">Reference proteome</keyword>
<name>A0A9P8IH24_9PEZI</name>
<feature type="region of interest" description="Disordered" evidence="1">
    <location>
        <begin position="200"/>
        <end position="229"/>
    </location>
</feature>
<dbReference type="SUPFAM" id="SSF53335">
    <property type="entry name" value="S-adenosyl-L-methionine-dependent methyltransferases"/>
    <property type="match status" value="1"/>
</dbReference>
<comment type="caution">
    <text evidence="3">The sequence shown here is derived from an EMBL/GenBank/DDBJ whole genome shotgun (WGS) entry which is preliminary data.</text>
</comment>
<dbReference type="Pfam" id="PF08242">
    <property type="entry name" value="Methyltransf_12"/>
    <property type="match status" value="1"/>
</dbReference>
<dbReference type="Gene3D" id="3.40.50.150">
    <property type="entry name" value="Vaccinia Virus protein VP39"/>
    <property type="match status" value="1"/>
</dbReference>
<evidence type="ECO:0000313" key="4">
    <source>
        <dbReference type="Proteomes" id="UP000750711"/>
    </source>
</evidence>
<proteinExistence type="predicted"/>
<dbReference type="CDD" id="cd02440">
    <property type="entry name" value="AdoMet_MTases"/>
    <property type="match status" value="1"/>
</dbReference>
<gene>
    <name evidence="3" type="ORF">GP486_006491</name>
</gene>
<dbReference type="InterPro" id="IPR013217">
    <property type="entry name" value="Methyltransf_12"/>
</dbReference>
<dbReference type="Proteomes" id="UP000750711">
    <property type="component" value="Unassembled WGS sequence"/>
</dbReference>